<dbReference type="Gene3D" id="3.60.21.10">
    <property type="match status" value="1"/>
</dbReference>
<dbReference type="GO" id="GO:0005737">
    <property type="term" value="C:cytoplasm"/>
    <property type="evidence" value="ECO:0007669"/>
    <property type="project" value="TreeGrafter"/>
</dbReference>
<evidence type="ECO:0000313" key="1">
    <source>
        <dbReference type="EMBL" id="SVC40648.1"/>
    </source>
</evidence>
<dbReference type="AlphaFoldDB" id="A0A382LVS8"/>
<protein>
    <recommendedName>
        <fullName evidence="2">Calcineurin-like phosphoesterase domain-containing protein</fullName>
    </recommendedName>
</protein>
<gene>
    <name evidence="1" type="ORF">METZ01_LOCUS293502</name>
</gene>
<dbReference type="SUPFAM" id="SSF56300">
    <property type="entry name" value="Metallo-dependent phosphatases"/>
    <property type="match status" value="1"/>
</dbReference>
<dbReference type="InterPro" id="IPR029052">
    <property type="entry name" value="Metallo-depent_PP-like"/>
</dbReference>
<dbReference type="PANTHER" id="PTHR42850:SF4">
    <property type="entry name" value="ZINC-DEPENDENT ENDOPOLYPHOSPHATASE"/>
    <property type="match status" value="1"/>
</dbReference>
<organism evidence="1">
    <name type="scientific">marine metagenome</name>
    <dbReference type="NCBI Taxonomy" id="408172"/>
    <lineage>
        <taxon>unclassified sequences</taxon>
        <taxon>metagenomes</taxon>
        <taxon>ecological metagenomes</taxon>
    </lineage>
</organism>
<accession>A0A382LVS8</accession>
<sequence length="166" mass="19442">MLLDFLAEKKNDLYIWLGNGGLETLRSYGIKMDSYIDETMELQYDDRIRENFLRLLPSSHKDFFYQLQLSYEWGNYFFVHAGIDPDIPLHKQKKDTLLWTRDPKFLDSKKQFEKIIVHGHTPGNSIIHKNNRICLDTGVFFSGKLSAAIIEVQDNNISFMSYPNAE</sequence>
<dbReference type="EMBL" id="UINC01089498">
    <property type="protein sequence ID" value="SVC40648.1"/>
    <property type="molecule type" value="Genomic_DNA"/>
</dbReference>
<dbReference type="GO" id="GO:0008803">
    <property type="term" value="F:bis(5'-nucleosyl)-tetraphosphatase (symmetrical) activity"/>
    <property type="evidence" value="ECO:0007669"/>
    <property type="project" value="TreeGrafter"/>
</dbReference>
<reference evidence="1" key="1">
    <citation type="submission" date="2018-05" db="EMBL/GenBank/DDBJ databases">
        <authorList>
            <person name="Lanie J.A."/>
            <person name="Ng W.-L."/>
            <person name="Kazmierczak K.M."/>
            <person name="Andrzejewski T.M."/>
            <person name="Davidsen T.M."/>
            <person name="Wayne K.J."/>
            <person name="Tettelin H."/>
            <person name="Glass J.I."/>
            <person name="Rusch D."/>
            <person name="Podicherti R."/>
            <person name="Tsui H.-C.T."/>
            <person name="Winkler M.E."/>
        </authorList>
    </citation>
    <scope>NUCLEOTIDE SEQUENCE</scope>
</reference>
<dbReference type="GO" id="GO:0110154">
    <property type="term" value="P:RNA decapping"/>
    <property type="evidence" value="ECO:0007669"/>
    <property type="project" value="TreeGrafter"/>
</dbReference>
<proteinExistence type="predicted"/>
<dbReference type="InterPro" id="IPR050126">
    <property type="entry name" value="Ap4A_hydrolase"/>
</dbReference>
<name>A0A382LVS8_9ZZZZ</name>
<dbReference type="GO" id="GO:0016791">
    <property type="term" value="F:phosphatase activity"/>
    <property type="evidence" value="ECO:0007669"/>
    <property type="project" value="TreeGrafter"/>
</dbReference>
<dbReference type="PANTHER" id="PTHR42850">
    <property type="entry name" value="METALLOPHOSPHOESTERASE"/>
    <property type="match status" value="1"/>
</dbReference>
<evidence type="ECO:0008006" key="2">
    <source>
        <dbReference type="Google" id="ProtNLM"/>
    </source>
</evidence>